<name>A0AA48HME6_9ALTE</name>
<keyword evidence="4" id="KW-0862">Zinc</keyword>
<keyword evidence="1" id="KW-0645">Protease</keyword>
<accession>A0AA48HME6</accession>
<evidence type="ECO:0000256" key="3">
    <source>
        <dbReference type="ARBA" id="ARBA00022801"/>
    </source>
</evidence>
<evidence type="ECO:0000256" key="6">
    <source>
        <dbReference type="RuleBase" id="RU003797"/>
    </source>
</evidence>
<comment type="similarity">
    <text evidence="6">Belongs to the UPF0758 family.</text>
</comment>
<keyword evidence="9" id="KW-1185">Reference proteome</keyword>
<dbReference type="InterPro" id="IPR025657">
    <property type="entry name" value="RadC_JAB"/>
</dbReference>
<dbReference type="GO" id="GO:0006508">
    <property type="term" value="P:proteolysis"/>
    <property type="evidence" value="ECO:0007669"/>
    <property type="project" value="UniProtKB-KW"/>
</dbReference>
<gene>
    <name evidence="8" type="ORF">MACH26_00500</name>
</gene>
<reference evidence="8" key="1">
    <citation type="submission" date="2023-01" db="EMBL/GenBank/DDBJ databases">
        <title>Complete genome sequence of Planctobacterium marinum strain Dej080120_11.</title>
        <authorList>
            <person name="Ueki S."/>
            <person name="Maruyama F."/>
        </authorList>
    </citation>
    <scope>NUCLEOTIDE SEQUENCE</scope>
    <source>
        <strain evidence="8">Dej080120_11</strain>
    </source>
</reference>
<evidence type="ECO:0000256" key="5">
    <source>
        <dbReference type="ARBA" id="ARBA00023049"/>
    </source>
</evidence>
<dbReference type="InterPro" id="IPR037518">
    <property type="entry name" value="MPN"/>
</dbReference>
<dbReference type="Gene3D" id="3.40.140.10">
    <property type="entry name" value="Cytidine Deaminase, domain 2"/>
    <property type="match status" value="1"/>
</dbReference>
<feature type="domain" description="MPN" evidence="7">
    <location>
        <begin position="102"/>
        <end position="224"/>
    </location>
</feature>
<sequence>MKLSQWPEAERPREKLLNLGPQSLSDAELLAIFLRTGIPGFNAVELARQLLVEFGSVKRLLSANLGQFCQGKGLGKAKFVQLQAVLELSRRYFESEPQSKTQFTSSSFTSEFISRRMAGYSQEVFAMLMLDSQHQYLHFQPVFFGTINAAPVYPRELVKLALSYNAAAVVLAHNHPSGIAEPSQADKHITLRIVQAMELMDIRVLDHIVIGDGQHTSMAERGMM</sequence>
<protein>
    <submittedName>
        <fullName evidence="8">UPF0758 protein</fullName>
    </submittedName>
</protein>
<keyword evidence="2" id="KW-0479">Metal-binding</keyword>
<dbReference type="PROSITE" id="PS01302">
    <property type="entry name" value="UPF0758"/>
    <property type="match status" value="1"/>
</dbReference>
<dbReference type="InterPro" id="IPR010994">
    <property type="entry name" value="RuvA_2-like"/>
</dbReference>
<dbReference type="InterPro" id="IPR020891">
    <property type="entry name" value="UPF0758_CS"/>
</dbReference>
<dbReference type="PANTHER" id="PTHR30471">
    <property type="entry name" value="DNA REPAIR PROTEIN RADC"/>
    <property type="match status" value="1"/>
</dbReference>
<dbReference type="PANTHER" id="PTHR30471:SF3">
    <property type="entry name" value="UPF0758 PROTEIN YEES-RELATED"/>
    <property type="match status" value="1"/>
</dbReference>
<evidence type="ECO:0000256" key="1">
    <source>
        <dbReference type="ARBA" id="ARBA00022670"/>
    </source>
</evidence>
<evidence type="ECO:0000313" key="9">
    <source>
        <dbReference type="Proteomes" id="UP001333710"/>
    </source>
</evidence>
<dbReference type="EMBL" id="AP027272">
    <property type="protein sequence ID" value="BDX04529.1"/>
    <property type="molecule type" value="Genomic_DNA"/>
</dbReference>
<dbReference type="RefSeq" id="WP_338290308.1">
    <property type="nucleotide sequence ID" value="NZ_AP027272.1"/>
</dbReference>
<dbReference type="InterPro" id="IPR001405">
    <property type="entry name" value="UPF0758"/>
</dbReference>
<organism evidence="8 9">
    <name type="scientific">Planctobacterium marinum</name>
    <dbReference type="NCBI Taxonomy" id="1631968"/>
    <lineage>
        <taxon>Bacteria</taxon>
        <taxon>Pseudomonadati</taxon>
        <taxon>Pseudomonadota</taxon>
        <taxon>Gammaproteobacteria</taxon>
        <taxon>Alteromonadales</taxon>
        <taxon>Alteromonadaceae</taxon>
        <taxon>Planctobacterium</taxon>
    </lineage>
</organism>
<dbReference type="Pfam" id="PF04002">
    <property type="entry name" value="RadC"/>
    <property type="match status" value="1"/>
</dbReference>
<dbReference type="Proteomes" id="UP001333710">
    <property type="component" value="Chromosome"/>
</dbReference>
<dbReference type="CDD" id="cd08071">
    <property type="entry name" value="MPN_DUF2466"/>
    <property type="match status" value="1"/>
</dbReference>
<dbReference type="PROSITE" id="PS50249">
    <property type="entry name" value="MPN"/>
    <property type="match status" value="1"/>
</dbReference>
<proteinExistence type="inferred from homology"/>
<dbReference type="GO" id="GO:0046872">
    <property type="term" value="F:metal ion binding"/>
    <property type="evidence" value="ECO:0007669"/>
    <property type="project" value="UniProtKB-KW"/>
</dbReference>
<evidence type="ECO:0000313" key="8">
    <source>
        <dbReference type="EMBL" id="BDX04529.1"/>
    </source>
</evidence>
<dbReference type="Pfam" id="PF20582">
    <property type="entry name" value="UPF0758_N"/>
    <property type="match status" value="1"/>
</dbReference>
<keyword evidence="5" id="KW-0482">Metalloprotease</keyword>
<evidence type="ECO:0000256" key="4">
    <source>
        <dbReference type="ARBA" id="ARBA00022833"/>
    </source>
</evidence>
<dbReference type="InterPro" id="IPR046778">
    <property type="entry name" value="UPF0758_N"/>
</dbReference>
<dbReference type="GO" id="GO:0008237">
    <property type="term" value="F:metallopeptidase activity"/>
    <property type="evidence" value="ECO:0007669"/>
    <property type="project" value="UniProtKB-KW"/>
</dbReference>
<dbReference type="SUPFAM" id="SSF102712">
    <property type="entry name" value="JAB1/MPN domain"/>
    <property type="match status" value="1"/>
</dbReference>
<dbReference type="KEGG" id="pmaw:MACH26_00500"/>
<evidence type="ECO:0000259" key="7">
    <source>
        <dbReference type="PROSITE" id="PS50249"/>
    </source>
</evidence>
<keyword evidence="3" id="KW-0378">Hydrolase</keyword>
<dbReference type="SUPFAM" id="SSF47781">
    <property type="entry name" value="RuvA domain 2-like"/>
    <property type="match status" value="1"/>
</dbReference>
<dbReference type="NCBIfam" id="TIGR00608">
    <property type="entry name" value="radc"/>
    <property type="match status" value="1"/>
</dbReference>
<evidence type="ECO:0000256" key="2">
    <source>
        <dbReference type="ARBA" id="ARBA00022723"/>
    </source>
</evidence>
<dbReference type="NCBIfam" id="NF000642">
    <property type="entry name" value="PRK00024.1"/>
    <property type="match status" value="1"/>
</dbReference>
<dbReference type="AlphaFoldDB" id="A0AA48HME6"/>